<name>A0A941DVW2_9BACI</name>
<dbReference type="RefSeq" id="WP_166530257.1">
    <property type="nucleotide sequence ID" value="NZ_JAGSOT010000020.1"/>
</dbReference>
<evidence type="ECO:0000256" key="1">
    <source>
        <dbReference type="SAM" id="Coils"/>
    </source>
</evidence>
<proteinExistence type="predicted"/>
<gene>
    <name evidence="3" type="ORF">KCX74_08495</name>
</gene>
<keyword evidence="2" id="KW-1133">Transmembrane helix</keyword>
<feature type="coiled-coil region" evidence="1">
    <location>
        <begin position="67"/>
        <end position="98"/>
    </location>
</feature>
<keyword evidence="2" id="KW-0812">Transmembrane</keyword>
<dbReference type="AlphaFoldDB" id="A0A941DVW2"/>
<protein>
    <submittedName>
        <fullName evidence="3">Uncharacterized protein</fullName>
    </submittedName>
</protein>
<accession>A0A941DVW2</accession>
<evidence type="ECO:0000313" key="4">
    <source>
        <dbReference type="Proteomes" id="UP000675284"/>
    </source>
</evidence>
<dbReference type="Proteomes" id="UP000675284">
    <property type="component" value="Unassembled WGS sequence"/>
</dbReference>
<evidence type="ECO:0000313" key="3">
    <source>
        <dbReference type="EMBL" id="MBR7796079.1"/>
    </source>
</evidence>
<evidence type="ECO:0000256" key="2">
    <source>
        <dbReference type="SAM" id="Phobius"/>
    </source>
</evidence>
<feature type="transmembrane region" description="Helical" evidence="2">
    <location>
        <begin position="20"/>
        <end position="39"/>
    </location>
</feature>
<dbReference type="EMBL" id="JAGSOT010000020">
    <property type="protein sequence ID" value="MBR7796079.1"/>
    <property type="molecule type" value="Genomic_DNA"/>
</dbReference>
<comment type="caution">
    <text evidence="3">The sequence shown here is derived from an EMBL/GenBank/DDBJ whole genome shotgun (WGS) entry which is preliminary data.</text>
</comment>
<reference evidence="3" key="1">
    <citation type="submission" date="2021-04" db="EMBL/GenBank/DDBJ databases">
        <title>Isolation and polyphasic classification of algal microorganism.</title>
        <authorList>
            <person name="Wang S."/>
        </authorList>
    </citation>
    <scope>NUCLEOTIDE SEQUENCE</scope>
    <source>
        <strain evidence="3">720a</strain>
    </source>
</reference>
<sequence length="162" mass="18650">MLNRIQTRKQKRRQSRIRIVIIVIISVTLMGGSFTAVFADQDINGLLTSWFQQKKDESIEKIDAAILAEQQQQTKRLEEALKVEIAKAEHRLDEKVENEILERTKALQQYSNQLIQSMKESKTKELDQAILSELDQIVQEAKAKMENIKDTPATNEESNTQP</sequence>
<keyword evidence="4" id="KW-1185">Reference proteome</keyword>
<organism evidence="3 4">
    <name type="scientific">Virgibacillus salarius</name>
    <dbReference type="NCBI Taxonomy" id="447199"/>
    <lineage>
        <taxon>Bacteria</taxon>
        <taxon>Bacillati</taxon>
        <taxon>Bacillota</taxon>
        <taxon>Bacilli</taxon>
        <taxon>Bacillales</taxon>
        <taxon>Bacillaceae</taxon>
        <taxon>Virgibacillus</taxon>
    </lineage>
</organism>
<keyword evidence="2" id="KW-0472">Membrane</keyword>
<keyword evidence="1" id="KW-0175">Coiled coil</keyword>